<reference evidence="2 3" key="1">
    <citation type="journal article" date="2009" name="Nature">
        <title>The Sorghum bicolor genome and the diversification of grasses.</title>
        <authorList>
            <person name="Paterson A.H."/>
            <person name="Bowers J.E."/>
            <person name="Bruggmann R."/>
            <person name="Dubchak I."/>
            <person name="Grimwood J."/>
            <person name="Gundlach H."/>
            <person name="Haberer G."/>
            <person name="Hellsten U."/>
            <person name="Mitros T."/>
            <person name="Poliakov A."/>
            <person name="Schmutz J."/>
            <person name="Spannagl M."/>
            <person name="Tang H."/>
            <person name="Wang X."/>
            <person name="Wicker T."/>
            <person name="Bharti A.K."/>
            <person name="Chapman J."/>
            <person name="Feltus F.A."/>
            <person name="Gowik U."/>
            <person name="Grigoriev I.V."/>
            <person name="Lyons E."/>
            <person name="Maher C.A."/>
            <person name="Martis M."/>
            <person name="Narechania A."/>
            <person name="Otillar R.P."/>
            <person name="Penning B.W."/>
            <person name="Salamov A.A."/>
            <person name="Wang Y."/>
            <person name="Zhang L."/>
            <person name="Carpita N.C."/>
            <person name="Freeling M."/>
            <person name="Gingle A.R."/>
            <person name="Hash C.T."/>
            <person name="Keller B."/>
            <person name="Klein P."/>
            <person name="Kresovich S."/>
            <person name="McCann M.C."/>
            <person name="Ming R."/>
            <person name="Peterson D.G."/>
            <person name="Mehboob-ur-Rahman"/>
            <person name="Ware D."/>
            <person name="Westhoff P."/>
            <person name="Mayer K.F."/>
            <person name="Messing J."/>
            <person name="Rokhsar D.S."/>
        </authorList>
    </citation>
    <scope>NUCLEOTIDE SEQUENCE [LARGE SCALE GENOMIC DNA]</scope>
    <source>
        <strain evidence="3">cv. BTx623</strain>
    </source>
</reference>
<evidence type="ECO:0000313" key="3">
    <source>
        <dbReference type="Proteomes" id="UP000000768"/>
    </source>
</evidence>
<accession>A0A1W0VRU9</accession>
<reference evidence="3" key="2">
    <citation type="journal article" date="2018" name="Plant J.">
        <title>The Sorghum bicolor reference genome: improved assembly, gene annotations, a transcriptome atlas, and signatures of genome organization.</title>
        <authorList>
            <person name="McCormick R.F."/>
            <person name="Truong S.K."/>
            <person name="Sreedasyam A."/>
            <person name="Jenkins J."/>
            <person name="Shu S."/>
            <person name="Sims D."/>
            <person name="Kennedy M."/>
            <person name="Amirebrahimi M."/>
            <person name="Weers B.D."/>
            <person name="McKinley B."/>
            <person name="Mattison A."/>
            <person name="Morishige D.T."/>
            <person name="Grimwood J."/>
            <person name="Schmutz J."/>
            <person name="Mullet J.E."/>
        </authorList>
    </citation>
    <scope>NUCLEOTIDE SEQUENCE [LARGE SCALE GENOMIC DNA]</scope>
    <source>
        <strain evidence="3">cv. BTx623</strain>
    </source>
</reference>
<feature type="region of interest" description="Disordered" evidence="1">
    <location>
        <begin position="152"/>
        <end position="215"/>
    </location>
</feature>
<name>A0A1W0VRU9_SORBI</name>
<sequence length="278" mass="29420">MACLDPPPAGEEIVLARKASSLEGPRQLPVRRALGDGPLREPSETRRRWPGRCGRAGVPCRSCTSGSRGSRRGRHGGSQVQSSTCKSLGVRRRAPAAPTNHGRSSAGWPLARNAESGPAVVSLRPGHAWSTGLLQACSGVGGHRLHIRAAAGAAVVGRPQKQGRSASTEDPMRRRSLKSRAPRSTSTPRGWAPTMRPRARLRPRTACSATRPSGADADFLGVAGSTCACRHPPSGRARGRCQLPGGGARRRSRTLRYYVTAFDAVDAAGGWRTRAPRG</sequence>
<dbReference type="AlphaFoldDB" id="A0A1W0VRU9"/>
<evidence type="ECO:0000256" key="1">
    <source>
        <dbReference type="SAM" id="MobiDB-lite"/>
    </source>
</evidence>
<dbReference type="Gramene" id="OQU76012">
    <property type="protein sequence ID" value="OQU76012"/>
    <property type="gene ID" value="SORBI_3010G074960"/>
</dbReference>
<organism evidence="2 3">
    <name type="scientific">Sorghum bicolor</name>
    <name type="common">Sorghum</name>
    <name type="synonym">Sorghum vulgare</name>
    <dbReference type="NCBI Taxonomy" id="4558"/>
    <lineage>
        <taxon>Eukaryota</taxon>
        <taxon>Viridiplantae</taxon>
        <taxon>Streptophyta</taxon>
        <taxon>Embryophyta</taxon>
        <taxon>Tracheophyta</taxon>
        <taxon>Spermatophyta</taxon>
        <taxon>Magnoliopsida</taxon>
        <taxon>Liliopsida</taxon>
        <taxon>Poales</taxon>
        <taxon>Poaceae</taxon>
        <taxon>PACMAD clade</taxon>
        <taxon>Panicoideae</taxon>
        <taxon>Andropogonodae</taxon>
        <taxon>Andropogoneae</taxon>
        <taxon>Sorghinae</taxon>
        <taxon>Sorghum</taxon>
    </lineage>
</organism>
<evidence type="ECO:0000313" key="2">
    <source>
        <dbReference type="EMBL" id="OQU76012.1"/>
    </source>
</evidence>
<feature type="region of interest" description="Disordered" evidence="1">
    <location>
        <begin position="17"/>
        <end position="111"/>
    </location>
</feature>
<feature type="compositionally biased region" description="Basic and acidic residues" evidence="1">
    <location>
        <begin position="38"/>
        <end position="47"/>
    </location>
</feature>
<proteinExistence type="predicted"/>
<dbReference type="InParanoid" id="A0A1W0VRU9"/>
<keyword evidence="3" id="KW-1185">Reference proteome</keyword>
<protein>
    <submittedName>
        <fullName evidence="2">Uncharacterized protein</fullName>
    </submittedName>
</protein>
<gene>
    <name evidence="2" type="ORF">SORBI_3010G074960</name>
</gene>
<dbReference type="Proteomes" id="UP000000768">
    <property type="component" value="Chromosome 10"/>
</dbReference>
<dbReference type="EMBL" id="CM000769">
    <property type="protein sequence ID" value="OQU76012.1"/>
    <property type="molecule type" value="Genomic_DNA"/>
</dbReference>